<dbReference type="Proteomes" id="UP001165082">
    <property type="component" value="Unassembled WGS sequence"/>
</dbReference>
<comment type="caution">
    <text evidence="1">The sequence shown here is derived from an EMBL/GenBank/DDBJ whole genome shotgun (WGS) entry which is preliminary data.</text>
</comment>
<gene>
    <name evidence="1" type="ORF">TrRE_jg12250</name>
</gene>
<dbReference type="EMBL" id="BRXZ01003319">
    <property type="protein sequence ID" value="GMH52484.1"/>
    <property type="molecule type" value="Genomic_DNA"/>
</dbReference>
<dbReference type="OrthoDB" id="10300029at2759"/>
<reference evidence="1" key="1">
    <citation type="submission" date="2022-07" db="EMBL/GenBank/DDBJ databases">
        <title>Genome analysis of Parmales, a sister group of diatoms, reveals the evolutionary specialization of diatoms from phago-mixotrophs to photoautotrophs.</title>
        <authorList>
            <person name="Ban H."/>
            <person name="Sato S."/>
            <person name="Yoshikawa S."/>
            <person name="Kazumasa Y."/>
            <person name="Nakamura Y."/>
            <person name="Ichinomiya M."/>
            <person name="Saitoh K."/>
            <person name="Sato N."/>
            <person name="Blanc-Mathieu R."/>
            <person name="Endo H."/>
            <person name="Kuwata A."/>
            <person name="Ogata H."/>
        </authorList>
    </citation>
    <scope>NUCLEOTIDE SEQUENCE</scope>
</reference>
<organism evidence="1 2">
    <name type="scientific">Triparma retinervis</name>
    <dbReference type="NCBI Taxonomy" id="2557542"/>
    <lineage>
        <taxon>Eukaryota</taxon>
        <taxon>Sar</taxon>
        <taxon>Stramenopiles</taxon>
        <taxon>Ochrophyta</taxon>
        <taxon>Bolidophyceae</taxon>
        <taxon>Parmales</taxon>
        <taxon>Triparmaceae</taxon>
        <taxon>Triparma</taxon>
    </lineage>
</organism>
<name>A0A9W6ZDT2_9STRA</name>
<protein>
    <submittedName>
        <fullName evidence="1">Uncharacterized protein</fullName>
    </submittedName>
</protein>
<sequence length="362" mass="39233">MLSINDYGNFLSTCKTVQTAANVPAVHRELAVARFGGGFLESVYGRVSKEGGSTWKDKIRQQRMGETADPTVKTRTSAKLEDYGVIIRWEAPTTGWTVGTSAEGDDKTCDECGTFFSHKQKEHYVSTGFKPSAAGTAPHHPGNVELDPDGCTVSFAVLPESLLEEMEQQLLSDPLTSPLSNRNIKRLRDLKALAIKEAYLGPEAYPGPPTAVQRRDLAAFLSEMQRLGFILHLSSPDEDSSPSVRLAFVDYATGTTASLGKLDVDDETLSGQELDHLYTSFGAWGNLGGSFPTVQMGESYDVIGPVVASVSMEAFYCVSGGEVVCKMTVGLGFLQFTEWDVVDLRRDAVANTLRLLLTLAKG</sequence>
<proteinExistence type="predicted"/>
<keyword evidence="2" id="KW-1185">Reference proteome</keyword>
<evidence type="ECO:0000313" key="1">
    <source>
        <dbReference type="EMBL" id="GMH52484.1"/>
    </source>
</evidence>
<accession>A0A9W6ZDT2</accession>
<dbReference type="AlphaFoldDB" id="A0A9W6ZDT2"/>
<evidence type="ECO:0000313" key="2">
    <source>
        <dbReference type="Proteomes" id="UP001165082"/>
    </source>
</evidence>